<dbReference type="InterPro" id="IPR041698">
    <property type="entry name" value="Methyltransf_25"/>
</dbReference>
<dbReference type="PANTHER" id="PTHR43464:SF19">
    <property type="entry name" value="UBIQUINONE BIOSYNTHESIS O-METHYLTRANSFERASE, MITOCHONDRIAL"/>
    <property type="match status" value="1"/>
</dbReference>
<dbReference type="GO" id="GO:0008168">
    <property type="term" value="F:methyltransferase activity"/>
    <property type="evidence" value="ECO:0007669"/>
    <property type="project" value="UniProtKB-KW"/>
</dbReference>
<proteinExistence type="predicted"/>
<accession>A0ABT8EWR9</accession>
<protein>
    <submittedName>
        <fullName evidence="5">Class I SAM-dependent methyltransferase</fullName>
        <ecNumber evidence="5">2.1.-.-</ecNumber>
    </submittedName>
</protein>
<evidence type="ECO:0000259" key="4">
    <source>
        <dbReference type="Pfam" id="PF13649"/>
    </source>
</evidence>
<comment type="caution">
    <text evidence="5">The sequence shown here is derived from an EMBL/GenBank/DDBJ whole genome shotgun (WGS) entry which is preliminary data.</text>
</comment>
<dbReference type="Proteomes" id="UP001168537">
    <property type="component" value="Unassembled WGS sequence"/>
</dbReference>
<evidence type="ECO:0000256" key="3">
    <source>
        <dbReference type="ARBA" id="ARBA00022691"/>
    </source>
</evidence>
<keyword evidence="6" id="KW-1185">Reference proteome</keyword>
<gene>
    <name evidence="5" type="ORF">QWY29_14785</name>
</gene>
<dbReference type="GO" id="GO:0032259">
    <property type="term" value="P:methylation"/>
    <property type="evidence" value="ECO:0007669"/>
    <property type="project" value="UniProtKB-KW"/>
</dbReference>
<dbReference type="CDD" id="cd02440">
    <property type="entry name" value="AdoMet_MTases"/>
    <property type="match status" value="1"/>
</dbReference>
<dbReference type="PANTHER" id="PTHR43464">
    <property type="entry name" value="METHYLTRANSFERASE"/>
    <property type="match status" value="1"/>
</dbReference>
<dbReference type="SUPFAM" id="SSF53335">
    <property type="entry name" value="S-adenosyl-L-methionine-dependent methyltransferases"/>
    <property type="match status" value="1"/>
</dbReference>
<evidence type="ECO:0000313" key="6">
    <source>
        <dbReference type="Proteomes" id="UP001168537"/>
    </source>
</evidence>
<dbReference type="InterPro" id="IPR029063">
    <property type="entry name" value="SAM-dependent_MTases_sf"/>
</dbReference>
<feature type="domain" description="Methyltransferase" evidence="4">
    <location>
        <begin position="51"/>
        <end position="143"/>
    </location>
</feature>
<dbReference type="Pfam" id="PF13649">
    <property type="entry name" value="Methyltransf_25"/>
    <property type="match status" value="1"/>
</dbReference>
<dbReference type="EC" id="2.1.-.-" evidence="5"/>
<dbReference type="EMBL" id="JAUHJR010000006">
    <property type="protein sequence ID" value="MDN4162631.1"/>
    <property type="molecule type" value="Genomic_DNA"/>
</dbReference>
<reference evidence="5" key="1">
    <citation type="submission" date="2023-06" db="EMBL/GenBank/DDBJ databases">
        <title>Draft genome sequence of Nocardioides sp. SOB72.</title>
        <authorList>
            <person name="Zhang G."/>
        </authorList>
    </citation>
    <scope>NUCLEOTIDE SEQUENCE</scope>
    <source>
        <strain evidence="5">SOB72</strain>
    </source>
</reference>
<dbReference type="Gene3D" id="3.40.50.150">
    <property type="entry name" value="Vaccinia Virus protein VP39"/>
    <property type="match status" value="1"/>
</dbReference>
<keyword evidence="1 5" id="KW-0489">Methyltransferase</keyword>
<dbReference type="RefSeq" id="WP_300961792.1">
    <property type="nucleotide sequence ID" value="NZ_JAUHJR010000006.1"/>
</dbReference>
<keyword evidence="3" id="KW-0949">S-adenosyl-L-methionine</keyword>
<evidence type="ECO:0000313" key="5">
    <source>
        <dbReference type="EMBL" id="MDN4162631.1"/>
    </source>
</evidence>
<evidence type="ECO:0000256" key="2">
    <source>
        <dbReference type="ARBA" id="ARBA00022679"/>
    </source>
</evidence>
<name>A0ABT8EWR9_9ACTN</name>
<sequence length="209" mass="21641">MAEAPPPTRWALAGPMRGGYGENFARLVASGADVDGEARLADALLPRGARVLDVGSGMGRVAAALVARGHDVTAVEPDAELVAQSRRTYPDLAVVEADVLAVSPDDVGTFDLVVCVGNVLVFLAEGTERRVLAHLRSLLAPGGRVLAGFHLRGGPAAARRYPPEELVADAGAAGLRVDLRAGSYELHPANEEYAVWLLSADPAAAHPAG</sequence>
<keyword evidence="2 5" id="KW-0808">Transferase</keyword>
<organism evidence="5 6">
    <name type="scientific">Nocardioides abyssi</name>
    <dbReference type="NCBI Taxonomy" id="3058370"/>
    <lineage>
        <taxon>Bacteria</taxon>
        <taxon>Bacillati</taxon>
        <taxon>Actinomycetota</taxon>
        <taxon>Actinomycetes</taxon>
        <taxon>Propionibacteriales</taxon>
        <taxon>Nocardioidaceae</taxon>
        <taxon>Nocardioides</taxon>
    </lineage>
</organism>
<evidence type="ECO:0000256" key="1">
    <source>
        <dbReference type="ARBA" id="ARBA00022603"/>
    </source>
</evidence>